<reference evidence="2" key="1">
    <citation type="submission" date="2021-01" db="EMBL/GenBank/DDBJ databases">
        <authorList>
            <person name="Corre E."/>
            <person name="Pelletier E."/>
            <person name="Niang G."/>
            <person name="Scheremetjew M."/>
            <person name="Finn R."/>
            <person name="Kale V."/>
            <person name="Holt S."/>
            <person name="Cochrane G."/>
            <person name="Meng A."/>
            <person name="Brown T."/>
            <person name="Cohen L."/>
        </authorList>
    </citation>
    <scope>NUCLEOTIDE SEQUENCE</scope>
</reference>
<feature type="compositionally biased region" description="Basic and acidic residues" evidence="1">
    <location>
        <begin position="240"/>
        <end position="268"/>
    </location>
</feature>
<evidence type="ECO:0000256" key="1">
    <source>
        <dbReference type="SAM" id="MobiDB-lite"/>
    </source>
</evidence>
<name>A0A7S1AAI7_NOCSC</name>
<feature type="compositionally biased region" description="Low complexity" evidence="1">
    <location>
        <begin position="129"/>
        <end position="162"/>
    </location>
</feature>
<accession>A0A7S1AAI7</accession>
<organism evidence="2">
    <name type="scientific">Noctiluca scintillans</name>
    <name type="common">Sea sparkle</name>
    <name type="synonym">Red tide dinoflagellate</name>
    <dbReference type="NCBI Taxonomy" id="2966"/>
    <lineage>
        <taxon>Eukaryota</taxon>
        <taxon>Sar</taxon>
        <taxon>Alveolata</taxon>
        <taxon>Dinophyceae</taxon>
        <taxon>Noctilucales</taxon>
        <taxon>Noctilucaceae</taxon>
        <taxon>Noctiluca</taxon>
    </lineage>
</organism>
<sequence>MLGHVEDMEFPTAGAEQFDGARDTQESIEDAAEVIDVNVEADDDALDVPCRNVRGRQDGHSDIDDAVLGAALRATQSCSDSSPEYVASDEETTALDTIVVPFLPQSEAQVHAQAQTRSSQPQGPPHGEPQLPHLQSQPQLQPQLLPHQRLLTSTSPSPSRTRSSSEDSFAGTSVPSEVSDYQHDVCEEVCEASLCPRVVAHSDDEADLGWVPSPGALEPADPPEDDLVRRIAEASSQAERLARQRMEEARRNAEEAQRRAAEAAKARAPENVPFPPLPPDHYGPDDAGSLSKRLPLPPLFELVPSAPLAGSVCVTLGAKRRRLTLDASTTLAELLKLHDDAMLSCVSEETALLNERFDQHSLDRPVLRLRPGPL</sequence>
<evidence type="ECO:0000313" key="2">
    <source>
        <dbReference type="EMBL" id="CAD8847965.1"/>
    </source>
</evidence>
<feature type="compositionally biased region" description="Polar residues" evidence="1">
    <location>
        <begin position="166"/>
        <end position="176"/>
    </location>
</feature>
<feature type="region of interest" description="Disordered" evidence="1">
    <location>
        <begin position="107"/>
        <end position="176"/>
    </location>
</feature>
<feature type="region of interest" description="Disordered" evidence="1">
    <location>
        <begin position="235"/>
        <end position="274"/>
    </location>
</feature>
<dbReference type="AlphaFoldDB" id="A0A7S1AAI7"/>
<dbReference type="EMBL" id="HBFQ01031696">
    <property type="protein sequence ID" value="CAD8847965.1"/>
    <property type="molecule type" value="Transcribed_RNA"/>
</dbReference>
<feature type="region of interest" description="Disordered" evidence="1">
    <location>
        <begin position="1"/>
        <end position="26"/>
    </location>
</feature>
<gene>
    <name evidence="2" type="ORF">NSCI0253_LOCUS22315</name>
</gene>
<proteinExistence type="predicted"/>
<feature type="compositionally biased region" description="Polar residues" evidence="1">
    <location>
        <begin position="107"/>
        <end position="121"/>
    </location>
</feature>
<protein>
    <submittedName>
        <fullName evidence="2">Uncharacterized protein</fullName>
    </submittedName>
</protein>